<reference evidence="3 4" key="1">
    <citation type="journal article" date="2023" name="PLoS ONE">
        <title>Cytospora paraplurivora sp. nov. isolated from orchards with fruit tree decline syndrome in Ontario, Canada.</title>
        <authorList>
            <person name="Ilyukhin E."/>
            <person name="Nguyen H.D.T."/>
            <person name="Castle A.J."/>
            <person name="Ellouze W."/>
        </authorList>
    </citation>
    <scope>NUCLEOTIDE SEQUENCE [LARGE SCALE GENOMIC DNA]</scope>
    <source>
        <strain evidence="3 4">FDS-564</strain>
    </source>
</reference>
<evidence type="ECO:0000259" key="2">
    <source>
        <dbReference type="PROSITE" id="PS50174"/>
    </source>
</evidence>
<keyword evidence="4" id="KW-1185">Reference proteome</keyword>
<dbReference type="Pfam" id="PF01585">
    <property type="entry name" value="G-patch"/>
    <property type="match status" value="1"/>
</dbReference>
<protein>
    <submittedName>
        <fullName evidence="3">Telomerase inhibitor</fullName>
    </submittedName>
</protein>
<evidence type="ECO:0000256" key="1">
    <source>
        <dbReference type="SAM" id="MobiDB-lite"/>
    </source>
</evidence>
<sequence length="359" mass="39999">MGLAGQKNKRKWAKDPNNTAWSRNTDTFGHKIMRSQGWAPGDYLGAKDASHSEYFGSANASHIRAVVKDDNMGLGARRNQGDECTGLDALQDLLSRLNGRADEAVAEDRRKREDTRMSQYLARRLGTIRFVYGGLLVGDKVQELADSMEGKEQGAARVPGQDGVPAAGASEEESSEEDEEEEEKSKKKEKKSKKRKAEEDGEGESKKQKKSRKRKTDDDEDSKSKRKEKKDKKRRKEKEDDESRSDDADEAASARKKAKKEKKEKRRKSKEDGDDDDKSSDDSESKSSKKKRRKAEKEAGDEASPPSTKTSTPAASGISTPTIPNAVPHRHLARSRFIAQKRAAVMDQAALNQIFMIKA</sequence>
<dbReference type="AlphaFoldDB" id="A0AAN9UAY7"/>
<evidence type="ECO:0000313" key="3">
    <source>
        <dbReference type="EMBL" id="KAK7738473.1"/>
    </source>
</evidence>
<feature type="compositionally biased region" description="Acidic residues" evidence="1">
    <location>
        <begin position="239"/>
        <end position="250"/>
    </location>
</feature>
<dbReference type="Proteomes" id="UP001320245">
    <property type="component" value="Unassembled WGS sequence"/>
</dbReference>
<comment type="caution">
    <text evidence="3">The sequence shown here is derived from an EMBL/GenBank/DDBJ whole genome shotgun (WGS) entry which is preliminary data.</text>
</comment>
<dbReference type="PROSITE" id="PS50174">
    <property type="entry name" value="G_PATCH"/>
    <property type="match status" value="1"/>
</dbReference>
<dbReference type="SMART" id="SM00443">
    <property type="entry name" value="G_patch"/>
    <property type="match status" value="1"/>
</dbReference>
<feature type="compositionally biased region" description="Polar residues" evidence="1">
    <location>
        <begin position="305"/>
        <end position="323"/>
    </location>
</feature>
<proteinExistence type="predicted"/>
<dbReference type="InterPro" id="IPR000467">
    <property type="entry name" value="G_patch_dom"/>
</dbReference>
<feature type="region of interest" description="Disordered" evidence="1">
    <location>
        <begin position="147"/>
        <end position="328"/>
    </location>
</feature>
<gene>
    <name evidence="3" type="primary">PXR1_1</name>
    <name evidence="3" type="ORF">SLS53_005992</name>
</gene>
<feature type="domain" description="G-patch" evidence="2">
    <location>
        <begin position="25"/>
        <end position="79"/>
    </location>
</feature>
<accession>A0AAN9UAY7</accession>
<dbReference type="GO" id="GO:0003676">
    <property type="term" value="F:nucleic acid binding"/>
    <property type="evidence" value="ECO:0007669"/>
    <property type="project" value="InterPro"/>
</dbReference>
<feature type="compositionally biased region" description="Basic residues" evidence="1">
    <location>
        <begin position="254"/>
        <end position="268"/>
    </location>
</feature>
<dbReference type="EMBL" id="JAJSPL020000025">
    <property type="protein sequence ID" value="KAK7738473.1"/>
    <property type="molecule type" value="Genomic_DNA"/>
</dbReference>
<name>A0AAN9UAY7_9PEZI</name>
<feature type="compositionally biased region" description="Acidic residues" evidence="1">
    <location>
        <begin position="170"/>
        <end position="182"/>
    </location>
</feature>
<organism evidence="3 4">
    <name type="scientific">Cytospora paraplurivora</name>
    <dbReference type="NCBI Taxonomy" id="2898453"/>
    <lineage>
        <taxon>Eukaryota</taxon>
        <taxon>Fungi</taxon>
        <taxon>Dikarya</taxon>
        <taxon>Ascomycota</taxon>
        <taxon>Pezizomycotina</taxon>
        <taxon>Sordariomycetes</taxon>
        <taxon>Sordariomycetidae</taxon>
        <taxon>Diaporthales</taxon>
        <taxon>Cytosporaceae</taxon>
        <taxon>Cytospora</taxon>
    </lineage>
</organism>
<evidence type="ECO:0000313" key="4">
    <source>
        <dbReference type="Proteomes" id="UP001320245"/>
    </source>
</evidence>
<feature type="region of interest" description="Disordered" evidence="1">
    <location>
        <begin position="1"/>
        <end position="24"/>
    </location>
</feature>
<feature type="compositionally biased region" description="Basic residues" evidence="1">
    <location>
        <begin position="224"/>
        <end position="236"/>
    </location>
</feature>